<dbReference type="EMBL" id="CP001792">
    <property type="protein sequence ID" value="ACX76635.1"/>
    <property type="molecule type" value="Genomic_DNA"/>
</dbReference>
<keyword evidence="5" id="KW-1185">Reference proteome</keyword>
<feature type="signal peptide" evidence="1">
    <location>
        <begin position="1"/>
        <end position="21"/>
    </location>
</feature>
<accession>C9RPV3</accession>
<dbReference type="KEGG" id="fsu:Fisuc_3055"/>
<protein>
    <submittedName>
        <fullName evidence="3">Putative lipoprotein</fullName>
    </submittedName>
</protein>
<feature type="chain" id="PRO_5003000360" evidence="1">
    <location>
        <begin position="22"/>
        <end position="112"/>
    </location>
</feature>
<dbReference type="PROSITE" id="PS51257">
    <property type="entry name" value="PROKAR_LIPOPROTEIN"/>
    <property type="match status" value="1"/>
</dbReference>
<keyword evidence="1" id="KW-0732">Signal</keyword>
<dbReference type="OrthoDB" id="9906562at2"/>
<sequence length="112" mass="12016">MRLVGQKISIALLALSFAGCAGSNQNGTQQSLRRAPLDESVEVAIIPASLLPIIPEKAEHVNTLLLTGSAFGNEEVFKSVARKQGANFVFVKKTGEYYGSTASVVDLYYLPE</sequence>
<reference evidence="4" key="2">
    <citation type="submission" date="2010-08" db="EMBL/GenBank/DDBJ databases">
        <title>Complete sequence of Fibrobacter succinogenes subsp. succinogenes S85.</title>
        <authorList>
            <person name="Durkin A.S."/>
            <person name="Nelson K.E."/>
            <person name="Morrison M."/>
            <person name="Forsberg C.W."/>
            <person name="Wilson D.B."/>
            <person name="Russell J.B."/>
            <person name="Cann I.K.O."/>
            <person name="Mackie R.I."/>
            <person name="White B.A."/>
        </authorList>
    </citation>
    <scope>NUCLEOTIDE SEQUENCE [LARGE SCALE GENOMIC DNA]</scope>
    <source>
        <strain evidence="4">ATCC 19169 / S85</strain>
    </source>
</reference>
<dbReference type="RefSeq" id="WP_014545154.1">
    <property type="nucleotide sequence ID" value="NC_013410.1"/>
</dbReference>
<gene>
    <name evidence="2" type="ordered locus">Fisuc_3055</name>
    <name evidence="3" type="ordered locus">FSU_0321</name>
</gene>
<reference evidence="2 5" key="1">
    <citation type="submission" date="2009-10" db="EMBL/GenBank/DDBJ databases">
        <title>Complete sequence of Fibrobacter succinogenes subsp. succinogenes S85.</title>
        <authorList>
            <consortium name="US DOE Joint Genome Institute"/>
            <person name="Lucas S."/>
            <person name="Copeland A."/>
            <person name="Lapidus A."/>
            <person name="Glavina del Rio T."/>
            <person name="Tice H."/>
            <person name="Bruce D."/>
            <person name="Goodwin L."/>
            <person name="Pitluck S."/>
            <person name="Chertkov O."/>
            <person name="Detter J.C."/>
            <person name="Han C."/>
            <person name="Tapia R."/>
            <person name="Larimer F."/>
            <person name="Land M."/>
            <person name="Hauser L."/>
            <person name="Kyrpides N."/>
            <person name="Mikhailova N."/>
            <person name="Weimer P.J."/>
            <person name="Stevenson D.M."/>
            <person name="Boyum J."/>
            <person name="Brumm P.I."/>
            <person name="Mead D."/>
        </authorList>
    </citation>
    <scope>NUCLEOTIDE SEQUENCE [LARGE SCALE GENOMIC DNA]</scope>
    <source>
        <strain evidence="5">ATCC 19169 / S85</strain>
        <strain evidence="2">S85</strain>
    </source>
</reference>
<evidence type="ECO:0000256" key="1">
    <source>
        <dbReference type="SAM" id="SignalP"/>
    </source>
</evidence>
<dbReference type="KEGG" id="fsc:FSU_0321"/>
<dbReference type="STRING" id="59374.FSU_0321"/>
<dbReference type="Proteomes" id="UP000001497">
    <property type="component" value="Chromosome"/>
</dbReference>
<keyword evidence="3" id="KW-0449">Lipoprotein</keyword>
<name>C9RPV3_FIBSS</name>
<evidence type="ECO:0000313" key="3">
    <source>
        <dbReference type="EMBL" id="ADL25263.1"/>
    </source>
</evidence>
<proteinExistence type="predicted"/>
<dbReference type="EMBL" id="CP002158">
    <property type="protein sequence ID" value="ADL25263.1"/>
    <property type="molecule type" value="Genomic_DNA"/>
</dbReference>
<dbReference type="HOGENOM" id="CLU_2142182_0_0_0"/>
<evidence type="ECO:0000313" key="2">
    <source>
        <dbReference type="EMBL" id="ACX76635.1"/>
    </source>
</evidence>
<dbReference type="Proteomes" id="UP000000517">
    <property type="component" value="Chromosome"/>
</dbReference>
<dbReference type="AlphaFoldDB" id="C9RPV3"/>
<organism evidence="3 4">
    <name type="scientific">Fibrobacter succinogenes (strain ATCC 19169 / S85)</name>
    <dbReference type="NCBI Taxonomy" id="59374"/>
    <lineage>
        <taxon>Bacteria</taxon>
        <taxon>Pseudomonadati</taxon>
        <taxon>Fibrobacterota</taxon>
        <taxon>Fibrobacteria</taxon>
        <taxon>Fibrobacterales</taxon>
        <taxon>Fibrobacteraceae</taxon>
        <taxon>Fibrobacter</taxon>
    </lineage>
</organism>
<reference evidence="3" key="3">
    <citation type="submission" date="2010-08" db="EMBL/GenBank/DDBJ databases">
        <authorList>
            <person name="Durkin A.S."/>
            <person name="Nelson K.E."/>
            <person name="Morrison M."/>
            <person name="Forsberg C.W."/>
            <person name="Wilson D.B."/>
            <person name="Russell J.B."/>
            <person name="Cann I.K.O."/>
            <person name="Mackie R.I."/>
            <person name="White B.A."/>
        </authorList>
    </citation>
    <scope>NUCLEOTIDE SEQUENCE</scope>
    <source>
        <strain evidence="3">S85</strain>
    </source>
</reference>
<evidence type="ECO:0000313" key="4">
    <source>
        <dbReference type="Proteomes" id="UP000000517"/>
    </source>
</evidence>
<evidence type="ECO:0000313" key="5">
    <source>
        <dbReference type="Proteomes" id="UP000001497"/>
    </source>
</evidence>